<dbReference type="Pfam" id="PF17932">
    <property type="entry name" value="TetR_C_24"/>
    <property type="match status" value="1"/>
</dbReference>
<evidence type="ECO:0000256" key="1">
    <source>
        <dbReference type="ARBA" id="ARBA00022491"/>
    </source>
</evidence>
<dbReference type="Gene3D" id="1.10.10.60">
    <property type="entry name" value="Homeodomain-like"/>
    <property type="match status" value="1"/>
</dbReference>
<feature type="domain" description="HTH tetR-type" evidence="6">
    <location>
        <begin position="9"/>
        <end position="69"/>
    </location>
</feature>
<evidence type="ECO:0000313" key="7">
    <source>
        <dbReference type="EMBL" id="NCU18373.1"/>
    </source>
</evidence>
<comment type="caution">
    <text evidence="7">The sequence shown here is derived from an EMBL/GenBank/DDBJ whole genome shotgun (WGS) entry which is preliminary data.</text>
</comment>
<reference evidence="7 8" key="1">
    <citation type="submission" date="2020-01" db="EMBL/GenBank/DDBJ databases">
        <title>A novel Bacillus sp. from Pasinler.</title>
        <authorList>
            <person name="Adiguzel A."/>
            <person name="Ay H."/>
            <person name="Baltaci M.O."/>
        </authorList>
    </citation>
    <scope>NUCLEOTIDE SEQUENCE [LARGE SCALE GENOMIC DNA]</scope>
    <source>
        <strain evidence="7 8">P1</strain>
    </source>
</reference>
<dbReference type="RefSeq" id="WP_161921204.1">
    <property type="nucleotide sequence ID" value="NZ_JAACYS010000057.1"/>
</dbReference>
<keyword evidence="1" id="KW-0678">Repressor</keyword>
<dbReference type="SUPFAM" id="SSF48498">
    <property type="entry name" value="Tetracyclin repressor-like, C-terminal domain"/>
    <property type="match status" value="1"/>
</dbReference>
<dbReference type="InterPro" id="IPR050109">
    <property type="entry name" value="HTH-type_TetR-like_transc_reg"/>
</dbReference>
<dbReference type="InterPro" id="IPR009057">
    <property type="entry name" value="Homeodomain-like_sf"/>
</dbReference>
<evidence type="ECO:0000256" key="2">
    <source>
        <dbReference type="ARBA" id="ARBA00023015"/>
    </source>
</evidence>
<evidence type="ECO:0000256" key="4">
    <source>
        <dbReference type="ARBA" id="ARBA00023163"/>
    </source>
</evidence>
<dbReference type="PANTHER" id="PTHR30055:SF175">
    <property type="entry name" value="HTH-TYPE TRANSCRIPTIONAL REPRESSOR KSTR2"/>
    <property type="match status" value="1"/>
</dbReference>
<dbReference type="InterPro" id="IPR001647">
    <property type="entry name" value="HTH_TetR"/>
</dbReference>
<dbReference type="Pfam" id="PF00440">
    <property type="entry name" value="TetR_N"/>
    <property type="match status" value="1"/>
</dbReference>
<keyword evidence="3 5" id="KW-0238">DNA-binding</keyword>
<evidence type="ECO:0000259" key="6">
    <source>
        <dbReference type="PROSITE" id="PS50977"/>
    </source>
</evidence>
<evidence type="ECO:0000256" key="5">
    <source>
        <dbReference type="PROSITE-ProRule" id="PRU00335"/>
    </source>
</evidence>
<accession>A0ABX0A4K9</accession>
<gene>
    <name evidence="7" type="ORF">GW534_11670</name>
</gene>
<evidence type="ECO:0000313" key="8">
    <source>
        <dbReference type="Proteomes" id="UP000743899"/>
    </source>
</evidence>
<protein>
    <submittedName>
        <fullName evidence="7">TetR/AcrR family transcriptional regulator</fullName>
    </submittedName>
</protein>
<dbReference type="PANTHER" id="PTHR30055">
    <property type="entry name" value="HTH-TYPE TRANSCRIPTIONAL REGULATOR RUTR"/>
    <property type="match status" value="1"/>
</dbReference>
<dbReference type="Gene3D" id="1.10.357.10">
    <property type="entry name" value="Tetracycline Repressor, domain 2"/>
    <property type="match status" value="1"/>
</dbReference>
<organism evidence="7 8">
    <name type="scientific">Pallidibacillus pasinlerensis</name>
    <dbReference type="NCBI Taxonomy" id="2703818"/>
    <lineage>
        <taxon>Bacteria</taxon>
        <taxon>Bacillati</taxon>
        <taxon>Bacillota</taxon>
        <taxon>Bacilli</taxon>
        <taxon>Bacillales</taxon>
        <taxon>Bacillaceae</taxon>
        <taxon>Pallidibacillus</taxon>
    </lineage>
</organism>
<proteinExistence type="predicted"/>
<dbReference type="SUPFAM" id="SSF46689">
    <property type="entry name" value="Homeodomain-like"/>
    <property type="match status" value="1"/>
</dbReference>
<dbReference type="EMBL" id="JAACYS010000057">
    <property type="protein sequence ID" value="NCU18373.1"/>
    <property type="molecule type" value="Genomic_DNA"/>
</dbReference>
<dbReference type="PRINTS" id="PR00455">
    <property type="entry name" value="HTHTETR"/>
</dbReference>
<sequence length="196" mass="22810">MSLREKKTAKKKADILRSAVEVIAEKGYHATTMEDIAAKLLMTKGSVYYYFKDKQDLLYQSYKMLLEQSNKMITEIINMNLPIKEKLEKVMKSHIVFIISERSSYGLKVKPEHYFEGEQLEIIFGLQENYANSFDQLIEEGIQAKIFSEVDVKIVRNLIIGAMNWVIQWYSTEGKKSAEEMAEIISEYLMKILIRS</sequence>
<keyword evidence="4" id="KW-0804">Transcription</keyword>
<evidence type="ECO:0000256" key="3">
    <source>
        <dbReference type="ARBA" id="ARBA00023125"/>
    </source>
</evidence>
<dbReference type="InterPro" id="IPR041490">
    <property type="entry name" value="KstR2_TetR_C"/>
</dbReference>
<keyword evidence="2" id="KW-0805">Transcription regulation</keyword>
<dbReference type="InterPro" id="IPR036271">
    <property type="entry name" value="Tet_transcr_reg_TetR-rel_C_sf"/>
</dbReference>
<keyword evidence="8" id="KW-1185">Reference proteome</keyword>
<dbReference type="Proteomes" id="UP000743899">
    <property type="component" value="Unassembled WGS sequence"/>
</dbReference>
<name>A0ABX0A4K9_9BACI</name>
<dbReference type="PROSITE" id="PS50977">
    <property type="entry name" value="HTH_TETR_2"/>
    <property type="match status" value="1"/>
</dbReference>
<feature type="DNA-binding region" description="H-T-H motif" evidence="5">
    <location>
        <begin position="32"/>
        <end position="51"/>
    </location>
</feature>